<protein>
    <submittedName>
        <fullName evidence="2">Uncharacterized protein</fullName>
    </submittedName>
</protein>
<evidence type="ECO:0000256" key="1">
    <source>
        <dbReference type="SAM" id="MobiDB-lite"/>
    </source>
</evidence>
<comment type="caution">
    <text evidence="2">The sequence shown here is derived from an EMBL/GenBank/DDBJ whole genome shotgun (WGS) entry which is preliminary data.</text>
</comment>
<reference evidence="2" key="1">
    <citation type="journal article" date="2021" name="Nat. Commun.">
        <title>Genetic determinants of endophytism in the Arabidopsis root mycobiome.</title>
        <authorList>
            <person name="Mesny F."/>
            <person name="Miyauchi S."/>
            <person name="Thiergart T."/>
            <person name="Pickel B."/>
            <person name="Atanasova L."/>
            <person name="Karlsson M."/>
            <person name="Huettel B."/>
            <person name="Barry K.W."/>
            <person name="Haridas S."/>
            <person name="Chen C."/>
            <person name="Bauer D."/>
            <person name="Andreopoulos W."/>
            <person name="Pangilinan J."/>
            <person name="LaButti K."/>
            <person name="Riley R."/>
            <person name="Lipzen A."/>
            <person name="Clum A."/>
            <person name="Drula E."/>
            <person name="Henrissat B."/>
            <person name="Kohler A."/>
            <person name="Grigoriev I.V."/>
            <person name="Martin F.M."/>
            <person name="Hacquard S."/>
        </authorList>
    </citation>
    <scope>NUCLEOTIDE SEQUENCE</scope>
    <source>
        <strain evidence="2">MPI-CAGE-CH-0243</strain>
    </source>
</reference>
<dbReference type="EMBL" id="JAGMWT010000013">
    <property type="protein sequence ID" value="KAH7117725.1"/>
    <property type="molecule type" value="Genomic_DNA"/>
</dbReference>
<feature type="region of interest" description="Disordered" evidence="1">
    <location>
        <begin position="118"/>
        <end position="256"/>
    </location>
</feature>
<accession>A0A9P9IFQ9</accession>
<dbReference type="AlphaFoldDB" id="A0A9P9IFQ9"/>
<evidence type="ECO:0000313" key="2">
    <source>
        <dbReference type="EMBL" id="KAH7117725.1"/>
    </source>
</evidence>
<name>A0A9P9IFQ9_9PLEO</name>
<organism evidence="2 3">
    <name type="scientific">Dendryphion nanum</name>
    <dbReference type="NCBI Taxonomy" id="256645"/>
    <lineage>
        <taxon>Eukaryota</taxon>
        <taxon>Fungi</taxon>
        <taxon>Dikarya</taxon>
        <taxon>Ascomycota</taxon>
        <taxon>Pezizomycotina</taxon>
        <taxon>Dothideomycetes</taxon>
        <taxon>Pleosporomycetidae</taxon>
        <taxon>Pleosporales</taxon>
        <taxon>Torulaceae</taxon>
        <taxon>Dendryphion</taxon>
    </lineage>
</organism>
<dbReference type="Proteomes" id="UP000700596">
    <property type="component" value="Unassembled WGS sequence"/>
</dbReference>
<feature type="region of interest" description="Disordered" evidence="1">
    <location>
        <begin position="301"/>
        <end position="324"/>
    </location>
</feature>
<proteinExistence type="predicted"/>
<feature type="compositionally biased region" description="Polar residues" evidence="1">
    <location>
        <begin position="212"/>
        <end position="227"/>
    </location>
</feature>
<gene>
    <name evidence="2" type="ORF">B0J11DRAFT_536538</name>
</gene>
<feature type="compositionally biased region" description="Basic and acidic residues" evidence="1">
    <location>
        <begin position="229"/>
        <end position="238"/>
    </location>
</feature>
<feature type="compositionally biased region" description="Polar residues" evidence="1">
    <location>
        <begin position="118"/>
        <end position="127"/>
    </location>
</feature>
<keyword evidence="3" id="KW-1185">Reference proteome</keyword>
<sequence>MALTGGSSAAEAVMETASPTSSRGSVVLKQLALMVEVLNSSRDETHHQKGNWIKATFLASAQPHELTRKIISHSQLLEIHEAYALVQCLTERTVPDKFPIVRGPEAKTKTEIGSAQHVTDMNKTGPDTNDGAATDITAQETPDGNIIAGNNIPTAVHSDLPKDTLAAGPRGGLLKRKRLRASASPKKPAGPDARGRRGSGCGGRSALGGQQSGDSVSNESSQANISGSVEREFGDTKNLRIPGAGEGGRRTSLRLASKPRNSFVDIDKGGTSEVLGMSKVLTMVGSRMNSPMSAPAFALPEKRSSDRITRQSSTSIPLDTEQRTTPFKRPSAIENRLDQADAIEVANSGYEAPGSIDIEFFASISTPREVIEVKLPQTMFSGDIELVKRFARWKDVEGDSFGQGLSFEQFIKFMSFANRE</sequence>
<evidence type="ECO:0000313" key="3">
    <source>
        <dbReference type="Proteomes" id="UP000700596"/>
    </source>
</evidence>
<dbReference type="OrthoDB" id="3786824at2759"/>